<gene>
    <name evidence="4" type="ORF">QE152_g4396</name>
</gene>
<evidence type="ECO:0000259" key="3">
    <source>
        <dbReference type="Pfam" id="PF00561"/>
    </source>
</evidence>
<accession>A0AAW1N1K9</accession>
<dbReference type="AlphaFoldDB" id="A0AAW1N1K9"/>
<keyword evidence="2 4" id="KW-0378">Hydrolase</keyword>
<dbReference type="PANTHER" id="PTHR43798:SF14">
    <property type="entry name" value="SERINE HYDROLASE-LIKE PROTEIN DDB_G0286239"/>
    <property type="match status" value="1"/>
</dbReference>
<comment type="caution">
    <text evidence="4">The sequence shown here is derived from an EMBL/GenBank/DDBJ whole genome shotgun (WGS) entry which is preliminary data.</text>
</comment>
<reference evidence="4 5" key="1">
    <citation type="journal article" date="2024" name="BMC Genomics">
        <title>De novo assembly and annotation of Popillia japonica's genome with initial clues to its potential as an invasive pest.</title>
        <authorList>
            <person name="Cucini C."/>
            <person name="Boschi S."/>
            <person name="Funari R."/>
            <person name="Cardaioli E."/>
            <person name="Iannotti N."/>
            <person name="Marturano G."/>
            <person name="Paoli F."/>
            <person name="Bruttini M."/>
            <person name="Carapelli A."/>
            <person name="Frati F."/>
            <person name="Nardi F."/>
        </authorList>
    </citation>
    <scope>NUCLEOTIDE SEQUENCE [LARGE SCALE GENOMIC DNA]</scope>
    <source>
        <strain evidence="4">DMR45628</strain>
    </source>
</reference>
<name>A0AAW1N1K9_POPJA</name>
<dbReference type="PANTHER" id="PTHR43798">
    <property type="entry name" value="MONOACYLGLYCEROL LIPASE"/>
    <property type="match status" value="1"/>
</dbReference>
<dbReference type="GO" id="GO:0016787">
    <property type="term" value="F:hydrolase activity"/>
    <property type="evidence" value="ECO:0007669"/>
    <property type="project" value="UniProtKB-KW"/>
</dbReference>
<sequence length="311" mass="35141">MSNLNGTENGIINDRCPESEEWEEIEIPVPWGHISAKWWGSRDQQPIITLHGWQDNAGSFDNLAPLLVQNGLSLLCIDLPGHGKSCHYPGGSYYYVFWDGVHLLRRIIKHFKYEDVILLGHSLGGAISFLYAATFPAEVKKYISIDIPGPTVRNEKTHAILAGSIDKFLEYDGISKDKMPSYTFEEALDLVKKAYNNSANEESCKILLKRGLVRNKDGGYHFSRDLRLKVCLLGFFTLEQILDFAKRVTCEVMNIRADPGMNYSKENYDAIMGEIEKNAKKLERHVVPGPHHLHMDNADSISGIICDFIRA</sequence>
<protein>
    <submittedName>
        <fullName evidence="4">Alpha/beta hydrolase fold</fullName>
    </submittedName>
</protein>
<evidence type="ECO:0000256" key="2">
    <source>
        <dbReference type="ARBA" id="ARBA00022801"/>
    </source>
</evidence>
<dbReference type="SUPFAM" id="SSF53474">
    <property type="entry name" value="alpha/beta-Hydrolases"/>
    <property type="match status" value="1"/>
</dbReference>
<organism evidence="4 5">
    <name type="scientific">Popillia japonica</name>
    <name type="common">Japanese beetle</name>
    <dbReference type="NCBI Taxonomy" id="7064"/>
    <lineage>
        <taxon>Eukaryota</taxon>
        <taxon>Metazoa</taxon>
        <taxon>Ecdysozoa</taxon>
        <taxon>Arthropoda</taxon>
        <taxon>Hexapoda</taxon>
        <taxon>Insecta</taxon>
        <taxon>Pterygota</taxon>
        <taxon>Neoptera</taxon>
        <taxon>Endopterygota</taxon>
        <taxon>Coleoptera</taxon>
        <taxon>Polyphaga</taxon>
        <taxon>Scarabaeiformia</taxon>
        <taxon>Scarabaeidae</taxon>
        <taxon>Rutelinae</taxon>
        <taxon>Popillia</taxon>
    </lineage>
</organism>
<dbReference type="GO" id="GO:0016020">
    <property type="term" value="C:membrane"/>
    <property type="evidence" value="ECO:0007669"/>
    <property type="project" value="TreeGrafter"/>
</dbReference>
<keyword evidence="5" id="KW-1185">Reference proteome</keyword>
<evidence type="ECO:0000313" key="4">
    <source>
        <dbReference type="EMBL" id="KAK9752263.1"/>
    </source>
</evidence>
<dbReference type="Proteomes" id="UP001458880">
    <property type="component" value="Unassembled WGS sequence"/>
</dbReference>
<dbReference type="Gene3D" id="3.40.50.1820">
    <property type="entry name" value="alpha/beta hydrolase"/>
    <property type="match status" value="1"/>
</dbReference>
<dbReference type="InterPro" id="IPR050266">
    <property type="entry name" value="AB_hydrolase_sf"/>
</dbReference>
<comment type="similarity">
    <text evidence="1">Belongs to the AB hydrolase superfamily.</text>
</comment>
<dbReference type="PRINTS" id="PR00111">
    <property type="entry name" value="ABHYDROLASE"/>
</dbReference>
<evidence type="ECO:0000256" key="1">
    <source>
        <dbReference type="ARBA" id="ARBA00008645"/>
    </source>
</evidence>
<dbReference type="InterPro" id="IPR000073">
    <property type="entry name" value="AB_hydrolase_1"/>
</dbReference>
<feature type="domain" description="AB hydrolase-1" evidence="3">
    <location>
        <begin position="46"/>
        <end position="147"/>
    </location>
</feature>
<proteinExistence type="inferred from homology"/>
<evidence type="ECO:0000313" key="5">
    <source>
        <dbReference type="Proteomes" id="UP001458880"/>
    </source>
</evidence>
<dbReference type="EMBL" id="JASPKY010000022">
    <property type="protein sequence ID" value="KAK9752263.1"/>
    <property type="molecule type" value="Genomic_DNA"/>
</dbReference>
<dbReference type="InterPro" id="IPR029058">
    <property type="entry name" value="AB_hydrolase_fold"/>
</dbReference>
<dbReference type="Pfam" id="PF00561">
    <property type="entry name" value="Abhydrolase_1"/>
    <property type="match status" value="1"/>
</dbReference>